<organism evidence="1 2">
    <name type="scientific">Frondihabitans sucicola</name>
    <dbReference type="NCBI Taxonomy" id="1268041"/>
    <lineage>
        <taxon>Bacteria</taxon>
        <taxon>Bacillati</taxon>
        <taxon>Actinomycetota</taxon>
        <taxon>Actinomycetes</taxon>
        <taxon>Micrococcales</taxon>
        <taxon>Microbacteriaceae</taxon>
        <taxon>Frondihabitans</taxon>
    </lineage>
</organism>
<evidence type="ECO:0000313" key="2">
    <source>
        <dbReference type="Proteomes" id="UP001321486"/>
    </source>
</evidence>
<sequence>MPISFETWLTVQTPDLVAKGMGLPPLAVTGRALLQNGLNIGASVARMGLDEKSAREQINLAVERYVEGIEDVEIPGLARSVNIDRGVWATAGMRVEETDLRSLLGKFIERLSWNVVGTSIALNPGPDAEAITVISDDFVSTVWAAHPRVDAPYVQIEIGDVIVQPRGSASIEGSFKINGETLPWRFAAPMPTLRATFPVVRAAVALSNDSPEVAMAVYNWASEQAEMLAFATSAELVVAPLAV</sequence>
<accession>A0ABN6Y9C0</accession>
<gene>
    <name evidence="1" type="ORF">GCM10025867_48060</name>
</gene>
<keyword evidence="2" id="KW-1185">Reference proteome</keyword>
<keyword evidence="1" id="KW-0614">Plasmid</keyword>
<name>A0ABN6Y9C0_9MICO</name>
<reference evidence="2" key="1">
    <citation type="journal article" date="2019" name="Int. J. Syst. Evol. Microbiol.">
        <title>The Global Catalogue of Microorganisms (GCM) 10K type strain sequencing project: providing services to taxonomists for standard genome sequencing and annotation.</title>
        <authorList>
            <consortium name="The Broad Institute Genomics Platform"/>
            <consortium name="The Broad Institute Genome Sequencing Center for Infectious Disease"/>
            <person name="Wu L."/>
            <person name="Ma J."/>
        </authorList>
    </citation>
    <scope>NUCLEOTIDE SEQUENCE [LARGE SCALE GENOMIC DNA]</scope>
    <source>
        <strain evidence="2">NBRC 108728</strain>
    </source>
</reference>
<dbReference type="EMBL" id="AP027733">
    <property type="protein sequence ID" value="BDZ52565.1"/>
    <property type="molecule type" value="Genomic_DNA"/>
</dbReference>
<proteinExistence type="predicted"/>
<geneLocation type="plasmid" evidence="1 2">
    <name>pNBRC108728a</name>
</geneLocation>
<dbReference type="Proteomes" id="UP001321486">
    <property type="component" value="Plasmid pNBRC108728a"/>
</dbReference>
<evidence type="ECO:0000313" key="1">
    <source>
        <dbReference type="EMBL" id="BDZ52565.1"/>
    </source>
</evidence>
<protein>
    <submittedName>
        <fullName evidence="1">Uncharacterized protein</fullName>
    </submittedName>
</protein>